<dbReference type="Gene3D" id="2.60.40.10">
    <property type="entry name" value="Immunoglobulins"/>
    <property type="match status" value="16"/>
</dbReference>
<sequence length="5824" mass="616179">MLRFFRPFLRTALFAAFAASAAAQGNAGQCVEAPKSGAAPADFSVGASRDWGNISQIEFSGDYARGLTAPRQAITQRFLETHPDRYDFLIVFTTFEFPTGDAVAFYNPVRNDVGGIGQAVFDHSAAYGSAGRLQGYIDMAALRRYVLSLRAPEFENLRNTLAHELMHRWGAGVSYHDAQGQPRGDLRGRDGTHWSYFLDSDASLMYGNDWERREDGRYASRNVTYRYSALDLYLAGFAAAEEVAPMDLIRGGDGNAVDMPRLGAISAGSAESVRIEQIIAAEGPRQPGVAAAQKEFRAALIVLTRPQENIPADTLAALENLRVRAQQHFAQVTNGRGTLRIYNEMRETAQAQLPAVLEGSGDVVHPGGISAALDWLRQRQLADGRWQDRPATALRDTAAVIELLQELDPAYAGLARARSWLTAQAGANHDQQSARLVLDGDAALATKLIAAQSADGGWGLAAGFQDSVTDTALVAAALAGRESGAGSVRAALQQLAARQNGDGSFALGAQGRGHMLPTLYAVRAFAQAPAAQADPVIAAASAWLQGKIRPGGGYGDDETSLADSIELSTLARTLQLPAGADTALHDFLAQRQQLQGDWQGSVYLTARAALAQMRAQRANLRIDGALSAVPAAPLDGDLLTLGAVVHNSGGISTPASSARWFDGDPAQGSTPLGSDIAVPALIPGARFSISQHWDSSGHAGARQFWLQLDAAEAIDELNESDNLASLALDIAPIPTQPDLELRGADLILNPASVTQLPTTVQLSGSVRNLGAAAASDVRLRLLNETTAQVLAETTLAVAARSSSAFTLQFNVATAATLKLRLVADPDNQTAEARETNNQASLILPYGPSLDLEVLPAGLSLADANPPQQGRDVNFRIVAHNRGTQDSPPFQLLAQLHQGAVTSTLLDQPVQIPAGTSIERRVSWRAQESGPAQLTVQLDASNQLAELREDNNTAQFDFTVATPDKPDLIAVPDSLGFAPEPALQGQPLTASLLLRNAGAAAGAFKVALYAADPRQGGTRLAETSLAGLAAGAETLVNFAIPALDLRYDTPLFAVVDADLAIEESDETNNLLLRQLPVRAYADISVSSAAIELQPSAPVPGAPLQAVVRVRNIGGQAAQDVRVQLREGDAVTGVLVAPEQTIAEFAPGAEAVLQWNWNFGLQPGVRQLSVLADAGATVRENVEENNIAILPVALQDQDFYASEGYFSPNGDGVRDRTSLVFRRTAAAQRIEIRNAAGRTVRSYDSTASNEGSDQVNWDGHNMHGRVVPDGIYYPVLLTAGVETARTVVVVDTDRSSFIAAIGSPLLLETKQPRPHWFHPPASSELQHLLFSNTHPLSPHPRMDGLYRSSALAPALDATVSSEWVEQRVAFEVGAALPEDHLLPVDASNFSPDGQWVVFGLFNHGKLELAVAATTQTNKVRVLDADVTAGSPVGGAINPRFIDSNHVIAGVLPQLYIYNLDSGGKTPLRSLPADTQKVQVFSHGLYLWTNISNSQAPSHYAPLDAQRPMLALPRADGSRQFRIMLNEDGEKALVYRFGDSEESVSLFSADATPLRVLQHRTPQTFAYPLLASPSHVRSLQAQWVSRDGSVLLIDAAQRRVRIFERSGQQRSSAQLPPPDSQLDLGPPDGSFIGPSERIEALYEGSTCVSAAVDCEASQWLVSEPRRQWFDPVQREITVVLTSEYVGVAPCEAVYCFDRHPATLEAFAVDIDSGTFSRVLAGQRGADLTSTLRPRYVFGDGARLAHDGRHARAGTALSFEAWAPAENIAGWYQDAAPFNSGDDGVLLGLDNDARVRRNAASLANLTAQIWAGSSGRAIQLHGFATDLNFAYYQLDWTKFSGDTDWHAITPPMRDPVIGGEFLSWIPPEPGQYRIRLSVVDKAGNRVVHHTAAVSQHGTPISTFELEPRYFSPNGDGVKDTVSVHYSVRQTAEISVRVLNDQGRLLHEQTHTLDAGRHSFSWDGRDQQGQLQPDGVYRIDVAGVASSTVLDTTPPLVSGEVLQPFRRSPITGAVPWEPGVRFAAEDANLDTSYLQAAAHSSNEWQDAAMSSRVSFLAGKDFRVVALDLAGNRRTLELGAMEDHVRIIDCSNVCEDPVPGSYPRRSQPAPERPVPDTFPDRHTIVVEDPAKVELFLQDVSAGLAAIEIETANADAPGIWSVLSHLPGTAPPFVFDKPGDRALRLVLPLHQLPAGSDIYLRPVGIRSDGSRVPGNQIRLLMRGIGQPNILCYSPTPDLSIIPLPLQELVQAQNPAQIQVFVQTFVPGLSEPLKLAVAPSSAHLAQGIHTQLQPVARNAHGAVFLLQASSMGGTASYGAGAVNLAGNRVMRGEIASLSCSYKPGDEHDELETSNAMQVDPQCGSLPTGQGRVSFMSPAELPFASALVTAGSQESKETLLNEFPVRNDATAGSPYGWRLDLPIATAQRAPGTLRVDATINRLGAVKTGIVYLPIDHTPPLADLDEPASGSRFCATRKADKQALRFAGRLRTDTAAEWQIELFHPELLGGSYSCIFNDANRTTLQSGRCPVQNELHPTTDADFQVTVEEQLNSDGNGGFSRINGPVQAQLRTADWSGATVCSNSAFYLDSAVELGEAALPQPQIGQRQFSVHGADLPEFETVSLGLSRNGSPRYRNVTVSLLAGEPLNYTISLHAIDAARQLGPELQQLGTGNAISGNFGLSWDGQVNGSPAADGFYAIVIRATDSCGWKAARAYLVDVDSTGPELALTEPAAGSVLNAATTEVRGTVDDVHFGSFDTAQPYWQLGVRVGGSPLQLINEQDYALPQAALLGHWNRGDAQGTAQFALLGVDDFGNTSEIALPFSLGTPLRLLGAARLQPALFSPNGDGRLDQTRLSFDLLAAARVDVTISGPQGSLVAQLASDRAFDPGTATLNWDGAAAADGEYIVTVTARDPAQPALSESARLALGVDTTPPGVLELEPAQPFARQGAIALRLDEAHLDRYDIRLLDAAGKVVAQDSGAQSGRRLLGRVENLADGDYRLEILAQDRAGNRRELAHPFQVDRVAPELALDTPPQDQVLPRAATAVAINGSATDTNFARYDVDIAHAGQQDWNNLGSGTSAVSHALLAHWLVQQADGDYQLRLRAEDQAGNSTELLRAVGIDGTPPLAQISAPQDGAAVSGALRVLGSASDTYLQDYQLAVATPDDAAAGRWTPVFRGVSPVSDGELGVLDLALAEGDYRLRLRVNDRAGHSATAVAQFRIDRSPPPVPLQLRVRLAGADAQLDWNAVAAGDLAGYAVYRNGERINPQLAQQPRHVDAAIGDGHWRYHVSAIDPAGNESAPSNSVQLDVDRTPPLVMLQSPRSDERLGGIRAVVGSAYSLDDDFGSWELSVRRADGSGAVQSLARSGLPQQNQPLLQWDTRSWAEDSALILRLAARDRSGNEAIAEVPVRIDNLAPAAPTGLSAVLAGADAQVSWNANAETDLLGYVLYRNGRPVNGGAQLPADLRVLALSDTGYLDAALADGTHQYVVHAIDRAGNLSPPSQPASVGPLDNGPPRLQIDTPEEGHAFEQSLEIRASSADQDIASVEFAYRAAGAGTWTALQPVLATAPYQITWNAQGLPPGDYEIRALAQDSGGLSDPQPPQRRVRLADLTAPSPPLHVRARGDGGGVRLEWLASTAADVSGYRIERWDGGSWQLAGDTIDATTFSDTGLDDGTWRYRVRAKDAAGNLSGAVEDTAFVFGLTLEQPYTPTSAAQTALQGRGARPGSVEIRVENGAGNSTLPALQSGADARFSAAAIALQPGENRLRAQISDSLGNRSREAEVWLQQGQPPSAPGGLAASAQAYAARLDWNLNPEADVIGYRVQRNGRPLAADQALGGLGAESGLCCDTPFAVDGDPATAWSFYAGYAALEEASALDPALEIGLDQPQLLTALQLDWRSAAEASGNVDIYARTPRAAWVRIARLRGAAAAHGTAVFEPPYRSDRLRMVVRSPGGHAMEVPLALAELRLMARPLKATPPQQETLLDGLHSYRVSAVNALGFESALSVAAELAIGDATGPDAVELSGTLDGNSAQLSWSASAAADLARYELSRDGSVIANLPAQAPRSHTDANLMLGEHRYQVIAYDSYGNAGAPSNEITLVVAGEAPQIPQNVQVTRVPAGGALDVSWQPPAAGPAVAAYALRRGDSAAGPFVELSTAATLARRDAGLVNGRSYYYTVQSIDAAGNRSPQSAPVSGTPRDEQGPPAPLLTWPTRAGQPLQTGAGASAVCGLAEAGSLIDLERDGVVLGQARAAAADSYRSTIPAGLTNEIRAAADGVHVSGRGSDDRLRIVDLSTQASEALSDTARLAQWSARGGTLYYADGSRLLAQQPGVAAVDLGFALDELRRYAVGSDDNQVLLYGAPAGAADGVWLLRRDGTAPRRYAVLDGHDLLDTAPLLAPDLRHALLATPQSLLLLDLRSGELRAEIPADSAVAPSWAADSRRFAHASGIGGNYRLEIYDAIALQPLSGTTLAQPASRVAWSPDDSQVAVAADGRIGLYAADSGLPLPAPPFNLAINDAESLAWTASGTLLFHTGTNVGTFTPAGWFCSTPLPLRPGDNRIGASAVDDAGNRGPAAAPLLLQSAAALPDLALSSADLFFVPAAPAPGQAVTALATLRNTGQAAVAVPTLAVQLIAPDGSMRTIALAAPLPALAPGGARQVTLGLGTLEQSGYYRLRLEADPEQQLNETREDNNRAEAALAVTASADPLLDLSLAASLFRPGETVRGEVRVSNPGREFGGGRVRLEIVDAQEWRVADLGEISVPALDHAQQWQQVLNWDATGVLAGDYRLRARLLRSDSSSLAEHTAAFGILALRHVALDIASLTPAPRSGSSVQLRSALHFLQGNALLQNATLRASVHGSDGAQVWSATQTLGVLQPGYELQREDSWDTTAAAAGVYTLRLTLSAPDFEQEASSSLQLAGAVSDPVRLSGSLTLAPGARLIAGQDGALRYRLVNEGSAALSTLQLRLRLYQSPQQPALLDREETLDLAAGAAYEGSVALLAPPLQLQSHVALLEARAAGDAAGQWRLLASQGFDAVDALPPQIGVLAPGSALQPAIVPLRARITDAHSAIAEARLRIDGGAWQPLSRGSDGLFTRHLGGLADGAHQVEFSARDSWGNETFSPAQSFTVDALPPQIIISGIGEGQLANHDLSAAVSISDANLDPAQTSIHLDGQPYVPGTPIQAEGEHVLGIRALDLAGNQSLAAHHFRIDRTPPPLLITGPADGAVVAESRVAVQVLSEAGAAVTLDTGAYSAQQVATGGGIAEFAGVPLAEGDNRIEAVARDAAGNASPVAAITVRYESAAAQPLVGTLQPAAAEVAHGQPLQLTLRLRNPGAVALPAQSLRLDVLGPAAQLLQRREYQRVFAAGEEFSEMPEFATTEWPLGLLMLRLEILRDGSWIMLDSQSITLADRTAPQLQAIAPAAGSVLRAPLRLRASAHDALSAPVSAEYSLDEGLWQELSAAGGDSFESAPLKLADGDHSYRLRARDAAGNLAEGAATGFAVDTTAPLITLSGVADGDLLNHAVTPLIGIDEAHPASSSIRLDGQPFVSGSAVSIDGEHLLQVEATDAAGNSATAQLRFTLDLQAPAVSVSEPVPGSTVTLAQQEVAGSTEPLASVHIQAPGLVTTVQADAQGRFRSAAATLQPGLNTLRLYAIDRAGNTGAEITADVTYQPSQAQSASAQWLDTDLLVRRGDPLQVRYLLRNTGTVALAATPLRVELRTLDGDVLAQDEYALDLGVNAETTRSSLFPTGTLRYGEYRVALAAQLRDAAGTLQWVALGTTSARISGCPYRRPADAVFWNGFEPPGTEDGLFCDDFDFPPPVVAAASRRSVEGTARKQP</sequence>
<comment type="caution">
    <text evidence="4">The sequence shown here is derived from an EMBL/GenBank/DDBJ whole genome shotgun (WGS) entry which is preliminary data.</text>
</comment>
<feature type="region of interest" description="Disordered" evidence="1">
    <location>
        <begin position="4173"/>
        <end position="4196"/>
    </location>
</feature>
<evidence type="ECO:0000313" key="5">
    <source>
        <dbReference type="Proteomes" id="UP001165498"/>
    </source>
</evidence>
<reference evidence="4" key="1">
    <citation type="submission" date="2022-07" db="EMBL/GenBank/DDBJ databases">
        <title>Tahibacter sp., a new gammaproteobacterium isolated from the silt sample collected at pig farm.</title>
        <authorList>
            <person name="Chen H."/>
        </authorList>
    </citation>
    <scope>NUCLEOTIDE SEQUENCE</scope>
    <source>
        <strain evidence="4">P2K</strain>
    </source>
</reference>
<feature type="chain" id="PRO_5045408354" evidence="2">
    <location>
        <begin position="22"/>
        <end position="5824"/>
    </location>
</feature>
<dbReference type="Gene3D" id="2.120.10.30">
    <property type="entry name" value="TolB, C-terminal domain"/>
    <property type="match status" value="1"/>
</dbReference>
<dbReference type="Pfam" id="PF17957">
    <property type="entry name" value="Big_7"/>
    <property type="match status" value="1"/>
</dbReference>
<feature type="region of interest" description="Disordered" evidence="1">
    <location>
        <begin position="2093"/>
        <end position="2112"/>
    </location>
</feature>
<dbReference type="InterPro" id="IPR013783">
    <property type="entry name" value="Ig-like_fold"/>
</dbReference>
<dbReference type="RefSeq" id="WP_255911298.1">
    <property type="nucleotide sequence ID" value="NZ_JANFQO010000002.1"/>
</dbReference>
<dbReference type="SUPFAM" id="SSF69322">
    <property type="entry name" value="Tricorn protease domain 2"/>
    <property type="match status" value="1"/>
</dbReference>
<dbReference type="InterPro" id="IPR025965">
    <property type="entry name" value="FlgD/Vpr_Ig-like"/>
</dbReference>
<dbReference type="Pfam" id="PF07705">
    <property type="entry name" value="CARDB"/>
    <property type="match status" value="5"/>
</dbReference>
<protein>
    <submittedName>
        <fullName evidence="4">Ig-like domain-containing protein</fullName>
    </submittedName>
</protein>
<dbReference type="Gene3D" id="2.60.40.4070">
    <property type="match status" value="2"/>
</dbReference>
<dbReference type="InterPro" id="IPR003961">
    <property type="entry name" value="FN3_dom"/>
</dbReference>
<accession>A0ABT1QNN4</accession>
<proteinExistence type="predicted"/>
<keyword evidence="2" id="KW-0732">Signal</keyword>
<dbReference type="PROSITE" id="PS50853">
    <property type="entry name" value="FN3"/>
    <property type="match status" value="2"/>
</dbReference>
<evidence type="ECO:0000256" key="1">
    <source>
        <dbReference type="SAM" id="MobiDB-lite"/>
    </source>
</evidence>
<dbReference type="SMART" id="SM00060">
    <property type="entry name" value="FN3"/>
    <property type="match status" value="4"/>
</dbReference>
<gene>
    <name evidence="4" type="ORF">NM961_03440</name>
</gene>
<dbReference type="InterPro" id="IPR036116">
    <property type="entry name" value="FN3_sf"/>
</dbReference>
<dbReference type="Gene3D" id="1.50.10.20">
    <property type="match status" value="1"/>
</dbReference>
<evidence type="ECO:0000256" key="2">
    <source>
        <dbReference type="SAM" id="SignalP"/>
    </source>
</evidence>
<dbReference type="InterPro" id="IPR011635">
    <property type="entry name" value="CARDB"/>
</dbReference>
<keyword evidence="5" id="KW-1185">Reference proteome</keyword>
<dbReference type="SUPFAM" id="SSF101898">
    <property type="entry name" value="NHL repeat"/>
    <property type="match status" value="1"/>
</dbReference>
<dbReference type="SUPFAM" id="SSF49265">
    <property type="entry name" value="Fibronectin type III"/>
    <property type="match status" value="2"/>
</dbReference>
<evidence type="ECO:0000259" key="3">
    <source>
        <dbReference type="PROSITE" id="PS50853"/>
    </source>
</evidence>
<evidence type="ECO:0000313" key="4">
    <source>
        <dbReference type="EMBL" id="MCQ4163760.1"/>
    </source>
</evidence>
<dbReference type="Proteomes" id="UP001165498">
    <property type="component" value="Unassembled WGS sequence"/>
</dbReference>
<dbReference type="Pfam" id="PF13860">
    <property type="entry name" value="FlgD_ig"/>
    <property type="match status" value="2"/>
</dbReference>
<dbReference type="InterPro" id="IPR008930">
    <property type="entry name" value="Terpenoid_cyclase/PrenylTrfase"/>
</dbReference>
<feature type="domain" description="Fibronectin type-III" evidence="3">
    <location>
        <begin position="3602"/>
        <end position="3695"/>
    </location>
</feature>
<organism evidence="4 5">
    <name type="scientific">Tahibacter harae</name>
    <dbReference type="NCBI Taxonomy" id="2963937"/>
    <lineage>
        <taxon>Bacteria</taxon>
        <taxon>Pseudomonadati</taxon>
        <taxon>Pseudomonadota</taxon>
        <taxon>Gammaproteobacteria</taxon>
        <taxon>Lysobacterales</taxon>
        <taxon>Rhodanobacteraceae</taxon>
        <taxon>Tahibacter</taxon>
    </lineage>
</organism>
<dbReference type="EMBL" id="JANFQO010000002">
    <property type="protein sequence ID" value="MCQ4163760.1"/>
    <property type="molecule type" value="Genomic_DNA"/>
</dbReference>
<feature type="signal peptide" evidence="2">
    <location>
        <begin position="1"/>
        <end position="21"/>
    </location>
</feature>
<feature type="domain" description="Fibronectin type-III" evidence="3">
    <location>
        <begin position="4097"/>
        <end position="4189"/>
    </location>
</feature>
<dbReference type="SUPFAM" id="SSF48239">
    <property type="entry name" value="Terpenoid cyclases/Protein prenyltransferases"/>
    <property type="match status" value="1"/>
</dbReference>
<dbReference type="InterPro" id="IPR011042">
    <property type="entry name" value="6-blade_b-propeller_TolB-like"/>
</dbReference>
<feature type="region of interest" description="Disordered" evidence="1">
    <location>
        <begin position="1602"/>
        <end position="1626"/>
    </location>
</feature>
<name>A0ABT1QNN4_9GAMM</name>